<comment type="caution">
    <text evidence="2">The sequence shown here is derived from an EMBL/GenBank/DDBJ whole genome shotgun (WGS) entry which is preliminary data.</text>
</comment>
<dbReference type="InterPro" id="IPR013784">
    <property type="entry name" value="Carb-bd-like_fold"/>
</dbReference>
<organism evidence="2 3">
    <name type="scientific">Cellulomonas fulva</name>
    <dbReference type="NCBI Taxonomy" id="2835530"/>
    <lineage>
        <taxon>Bacteria</taxon>
        <taxon>Bacillati</taxon>
        <taxon>Actinomycetota</taxon>
        <taxon>Actinomycetes</taxon>
        <taxon>Micrococcales</taxon>
        <taxon>Cellulomonadaceae</taxon>
        <taxon>Cellulomonas</taxon>
    </lineage>
</organism>
<evidence type="ECO:0000313" key="3">
    <source>
        <dbReference type="Proteomes" id="UP000722125"/>
    </source>
</evidence>
<gene>
    <name evidence="2" type="ORF">KIN34_03295</name>
</gene>
<evidence type="ECO:0008006" key="4">
    <source>
        <dbReference type="Google" id="ProtNLM"/>
    </source>
</evidence>
<dbReference type="Gene3D" id="2.60.40.1120">
    <property type="entry name" value="Carboxypeptidase-like, regulatory domain"/>
    <property type="match status" value="2"/>
</dbReference>
<keyword evidence="1" id="KW-0732">Signal</keyword>
<feature type="chain" id="PRO_5045364287" description="Alpha-amylase" evidence="1">
    <location>
        <begin position="26"/>
        <end position="548"/>
    </location>
</feature>
<dbReference type="SUPFAM" id="SSF49452">
    <property type="entry name" value="Starch-binding domain-like"/>
    <property type="match status" value="2"/>
</dbReference>
<name>A0ABS5TVZ6_9CELL</name>
<proteinExistence type="predicted"/>
<keyword evidence="3" id="KW-1185">Reference proteome</keyword>
<dbReference type="Proteomes" id="UP000722125">
    <property type="component" value="Unassembled WGS sequence"/>
</dbReference>
<evidence type="ECO:0000313" key="2">
    <source>
        <dbReference type="EMBL" id="MBT0993311.1"/>
    </source>
</evidence>
<evidence type="ECO:0000256" key="1">
    <source>
        <dbReference type="SAM" id="SignalP"/>
    </source>
</evidence>
<dbReference type="RefSeq" id="WP_214346621.1">
    <property type="nucleotide sequence ID" value="NZ_JAHBOH010000001.1"/>
</dbReference>
<feature type="signal peptide" evidence="1">
    <location>
        <begin position="1"/>
        <end position="25"/>
    </location>
</feature>
<accession>A0ABS5TVZ6</accession>
<sequence length="548" mass="57108">MRARMLVAPVLALALAAGLAAPAAAADHAVSGTVTLAGAPAGKGVVVGWYAPSDGGYGETTTTSAGTYSLDLPPDLTGWVLYANVDPLGGLVQRKDFAPEFVGAGGASEHAWQAVELRGTATADVRVDIAVEALGSVDGRLPQLAGEHVLIESPGGTGQHRYTKVQEDGTYAFSRLTPGRYRVVTSFPARGYLPYRSEVVVVRPGATTHVTTPARLGGTLTGKVLHGGVAQSGVTVTATKQASVTTDAKGVYRFTGLRSGTYTLAIARSSSRTSQPQRLTAAPLRVKVQAGATTSTSIVTHSKGGVRYPHPQRTALVSLAGRLVAEGPEMWAEPGSYWLYVVDGYRWDRTKVTLTAGRLVTAAERAAARPLVRLTGRVTGGDAGETRQVYACVAGWCSRPATVGADGRYSLTGLPGGAVATVRSSQRGWSDGVVHRRVAAGSTVDVAMGTQYGRLKAALEFRGTPVTGWYSVSASDGNPTSGDIPGGYLERGWVRLPAGPVTITLDDTGPFPGQLISPFAYDLPSDLEVVLEPGKTTDLGVVELSLRR</sequence>
<reference evidence="2 3" key="1">
    <citation type="submission" date="2021-05" db="EMBL/GenBank/DDBJ databases">
        <title>Description of Cellulomonas sp. DKR-3 sp. nov.</title>
        <authorList>
            <person name="Dahal R.H."/>
            <person name="Chaudhary D.K."/>
        </authorList>
    </citation>
    <scope>NUCLEOTIDE SEQUENCE [LARGE SCALE GENOMIC DNA]</scope>
    <source>
        <strain evidence="2 3">DKR-3</strain>
    </source>
</reference>
<dbReference type="EMBL" id="JAHBOH010000001">
    <property type="protein sequence ID" value="MBT0993311.1"/>
    <property type="molecule type" value="Genomic_DNA"/>
</dbReference>
<protein>
    <recommendedName>
        <fullName evidence="4">Alpha-amylase</fullName>
    </recommendedName>
</protein>